<feature type="region of interest" description="Disordered" evidence="2">
    <location>
        <begin position="282"/>
        <end position="302"/>
    </location>
</feature>
<protein>
    <submittedName>
        <fullName evidence="4">Septum formation initiator</fullName>
    </submittedName>
</protein>
<comment type="caution">
    <text evidence="4">The sequence shown here is derived from an EMBL/GenBank/DDBJ whole genome shotgun (WGS) entry which is preliminary data.</text>
</comment>
<dbReference type="STRING" id="649764.HMPREF0762_01911"/>
<evidence type="ECO:0000313" key="4">
    <source>
        <dbReference type="EMBL" id="EEZ60432.1"/>
    </source>
</evidence>
<dbReference type="Proteomes" id="UP000006001">
    <property type="component" value="Unassembled WGS sequence"/>
</dbReference>
<dbReference type="AlphaFoldDB" id="D0WJ84"/>
<dbReference type="InterPro" id="IPR007060">
    <property type="entry name" value="FtsL/DivIC"/>
</dbReference>
<feature type="region of interest" description="Disordered" evidence="2">
    <location>
        <begin position="1"/>
        <end position="112"/>
    </location>
</feature>
<keyword evidence="3" id="KW-0472">Membrane</keyword>
<dbReference type="EMBL" id="ACUX02000019">
    <property type="protein sequence ID" value="EEZ60432.1"/>
    <property type="molecule type" value="Genomic_DNA"/>
</dbReference>
<evidence type="ECO:0000313" key="5">
    <source>
        <dbReference type="Proteomes" id="UP000006001"/>
    </source>
</evidence>
<dbReference type="RefSeq" id="WP_006363192.1">
    <property type="nucleotide sequence ID" value="NZ_GG700631.1"/>
</dbReference>
<feature type="coiled-coil region" evidence="1">
    <location>
        <begin position="191"/>
        <end position="218"/>
    </location>
</feature>
<feature type="transmembrane region" description="Helical" evidence="3">
    <location>
        <begin position="159"/>
        <end position="178"/>
    </location>
</feature>
<organism evidence="4 5">
    <name type="scientific">Slackia exigua (strain ATCC 700122 / DSM 15923 / CIP 105133 / JCM 11022 / KCTC 5966 / S-7)</name>
    <dbReference type="NCBI Taxonomy" id="649764"/>
    <lineage>
        <taxon>Bacteria</taxon>
        <taxon>Bacillati</taxon>
        <taxon>Actinomycetota</taxon>
        <taxon>Coriobacteriia</taxon>
        <taxon>Eggerthellales</taxon>
        <taxon>Eggerthellaceae</taxon>
        <taxon>Slackia</taxon>
    </lineage>
</organism>
<evidence type="ECO:0000256" key="1">
    <source>
        <dbReference type="SAM" id="Coils"/>
    </source>
</evidence>
<evidence type="ECO:0000256" key="2">
    <source>
        <dbReference type="SAM" id="MobiDB-lite"/>
    </source>
</evidence>
<keyword evidence="1" id="KW-0175">Coiled coil</keyword>
<feature type="compositionally biased region" description="Basic and acidic residues" evidence="2">
    <location>
        <begin position="93"/>
        <end position="104"/>
    </location>
</feature>
<feature type="compositionally biased region" description="Low complexity" evidence="2">
    <location>
        <begin position="140"/>
        <end position="150"/>
    </location>
</feature>
<feature type="compositionally biased region" description="Low complexity" evidence="2">
    <location>
        <begin position="292"/>
        <end position="302"/>
    </location>
</feature>
<keyword evidence="3" id="KW-1133">Transmembrane helix</keyword>
<feature type="compositionally biased region" description="Low complexity" evidence="2">
    <location>
        <begin position="49"/>
        <end position="68"/>
    </location>
</feature>
<dbReference type="HOGENOM" id="CLU_821110_0_0_11"/>
<dbReference type="GeneID" id="85008049"/>
<reference evidence="4" key="1">
    <citation type="submission" date="2009-10" db="EMBL/GenBank/DDBJ databases">
        <authorList>
            <person name="Weinstock G."/>
            <person name="Sodergren E."/>
            <person name="Clifton S."/>
            <person name="Fulton L."/>
            <person name="Fulton B."/>
            <person name="Courtney L."/>
            <person name="Fronick C."/>
            <person name="Harrison M."/>
            <person name="Strong C."/>
            <person name="Farmer C."/>
            <person name="Delahaunty K."/>
            <person name="Markovic C."/>
            <person name="Hall O."/>
            <person name="Minx P."/>
            <person name="Tomlinson C."/>
            <person name="Mitreva M."/>
            <person name="Nelson J."/>
            <person name="Hou S."/>
            <person name="Wollam A."/>
            <person name="Pepin K.H."/>
            <person name="Johnson M."/>
            <person name="Bhonagiri V."/>
            <person name="Nash W.E."/>
            <person name="Warren W."/>
            <person name="Chinwalla A."/>
            <person name="Mardis E.R."/>
            <person name="Wilson R.K."/>
        </authorList>
    </citation>
    <scope>NUCLEOTIDE SEQUENCE [LARGE SCALE GENOMIC DNA]</scope>
    <source>
        <strain evidence="4">ATCC 700122</strain>
    </source>
</reference>
<keyword evidence="5" id="KW-1185">Reference proteome</keyword>
<name>D0WJ84_SLAES</name>
<dbReference type="OrthoDB" id="3174522at2"/>
<dbReference type="eggNOG" id="COG2919">
    <property type="taxonomic scope" value="Bacteria"/>
</dbReference>
<gene>
    <name evidence="4" type="ORF">HMPREF0762_01911</name>
</gene>
<sequence length="302" mass="32327">MPTNRDNVISFDEAHARRRRSSRAGARAPETPAFDDGGIPADFSSAYEDAGAGSSRSSARSSIAGADGTPRAALYSGNASSDTETKRRRRSKERASRMFDRQFGSDDAPASSSRAALYRGELGRSHRRAISELDGDPSRARASSSRLASRTARRDGPPALFIVAVVVGVVAFAGLFLYSPAKSLYTQVRDEQRAEAEYQAVVERNEAMTDDIEALKTDEGIEDEARSQLGWVSEGEEAVVVKGLDDKKSANANDAVHSAVVSSEVKAPATWYSPLLDKMFDYPYGPDEGASDTDASSPSSGS</sequence>
<keyword evidence="3" id="KW-0812">Transmembrane</keyword>
<dbReference type="Pfam" id="PF04977">
    <property type="entry name" value="DivIC"/>
    <property type="match status" value="1"/>
</dbReference>
<proteinExistence type="predicted"/>
<accession>D0WJ84</accession>
<evidence type="ECO:0000256" key="3">
    <source>
        <dbReference type="SAM" id="Phobius"/>
    </source>
</evidence>
<feature type="region of interest" description="Disordered" evidence="2">
    <location>
        <begin position="128"/>
        <end position="150"/>
    </location>
</feature>